<dbReference type="InterPro" id="IPR012338">
    <property type="entry name" value="Beta-lactam/transpept-like"/>
</dbReference>
<dbReference type="KEGG" id="sfc:Spiaf_1914"/>
<dbReference type="eggNOG" id="COG5009">
    <property type="taxonomic scope" value="Bacteria"/>
</dbReference>
<evidence type="ECO:0000256" key="17">
    <source>
        <dbReference type="ARBA" id="ARBA00044770"/>
    </source>
</evidence>
<evidence type="ECO:0000256" key="16">
    <source>
        <dbReference type="ARBA" id="ARBA00023316"/>
    </source>
</evidence>
<evidence type="ECO:0000256" key="13">
    <source>
        <dbReference type="ARBA" id="ARBA00022989"/>
    </source>
</evidence>
<dbReference type="STRING" id="889378.Spiaf_1914"/>
<dbReference type="GO" id="GO:0004180">
    <property type="term" value="F:carboxypeptidase activity"/>
    <property type="evidence" value="ECO:0007669"/>
    <property type="project" value="UniProtKB-KW"/>
</dbReference>
<keyword evidence="7" id="KW-0328">Glycosyltransferase</keyword>
<reference evidence="23" key="1">
    <citation type="journal article" date="2013" name="Stand. Genomic Sci.">
        <title>Complete genome sequence of the halophilic bacterium Spirochaeta africana type strain (Z-7692(T)) from the alkaline Lake Magadi in the East African Rift.</title>
        <authorList>
            <person name="Liolos K."/>
            <person name="Abt B."/>
            <person name="Scheuner C."/>
            <person name="Teshima H."/>
            <person name="Held B."/>
            <person name="Lapidus A."/>
            <person name="Nolan M."/>
            <person name="Lucas S."/>
            <person name="Deshpande S."/>
            <person name="Cheng J.F."/>
            <person name="Tapia R."/>
            <person name="Goodwin L.A."/>
            <person name="Pitluck S."/>
            <person name="Pagani I."/>
            <person name="Ivanova N."/>
            <person name="Mavromatis K."/>
            <person name="Mikhailova N."/>
            <person name="Huntemann M."/>
            <person name="Pati A."/>
            <person name="Chen A."/>
            <person name="Palaniappan K."/>
            <person name="Land M."/>
            <person name="Rohde M."/>
            <person name="Tindall B.J."/>
            <person name="Detter J.C."/>
            <person name="Goker M."/>
            <person name="Bristow J."/>
            <person name="Eisen J.A."/>
            <person name="Markowitz V."/>
            <person name="Hugenholtz P."/>
            <person name="Woyke T."/>
            <person name="Klenk H.P."/>
            <person name="Kyrpides N.C."/>
        </authorList>
    </citation>
    <scope>NUCLEOTIDE SEQUENCE</scope>
    <source>
        <strain evidence="23">ATCC 700263 / DSM 8902 / Z-7692</strain>
    </source>
</reference>
<dbReference type="GO" id="GO:0071555">
    <property type="term" value="P:cell wall organization"/>
    <property type="evidence" value="ECO:0007669"/>
    <property type="project" value="UniProtKB-KW"/>
</dbReference>
<protein>
    <recommendedName>
        <fullName evidence="17">peptidoglycan glycosyltransferase</fullName>
        <ecNumber evidence="17">2.4.99.28</ecNumber>
    </recommendedName>
</protein>
<dbReference type="GO" id="GO:0016020">
    <property type="term" value="C:membrane"/>
    <property type="evidence" value="ECO:0007669"/>
    <property type="project" value="UniProtKB-SubCell"/>
</dbReference>
<evidence type="ECO:0000256" key="2">
    <source>
        <dbReference type="ARBA" id="ARBA00004752"/>
    </source>
</evidence>
<feature type="domain" description="Glycosyl transferase family 51" evidence="21">
    <location>
        <begin position="54"/>
        <end position="229"/>
    </location>
</feature>
<evidence type="ECO:0000256" key="14">
    <source>
        <dbReference type="ARBA" id="ARBA00023136"/>
    </source>
</evidence>
<proteinExistence type="inferred from homology"/>
<evidence type="ECO:0000256" key="6">
    <source>
        <dbReference type="ARBA" id="ARBA00022670"/>
    </source>
</evidence>
<evidence type="ECO:0000256" key="15">
    <source>
        <dbReference type="ARBA" id="ARBA00023268"/>
    </source>
</evidence>
<evidence type="ECO:0000256" key="5">
    <source>
        <dbReference type="ARBA" id="ARBA00022645"/>
    </source>
</evidence>
<evidence type="ECO:0000256" key="12">
    <source>
        <dbReference type="ARBA" id="ARBA00022984"/>
    </source>
</evidence>
<keyword evidence="14" id="KW-0472">Membrane</keyword>
<feature type="domain" description="Penicillin-binding protein transpeptidase" evidence="20">
    <location>
        <begin position="416"/>
        <end position="687"/>
    </location>
</feature>
<evidence type="ECO:0000313" key="22">
    <source>
        <dbReference type="EMBL" id="AFG37966.1"/>
    </source>
</evidence>
<evidence type="ECO:0000313" key="23">
    <source>
        <dbReference type="Proteomes" id="UP000007383"/>
    </source>
</evidence>
<sequence length="884" mass="99555">MAIIGLLTAFAGTVALAVGISLGLAMATMNNISDFDSITDHTTALPTQVYDIQGRLITQFFSDEKREIVPLDEMPKHLIYALVTREDQDFFQHNGFSVRGTFRAAVNVALGRYFSGGSTITQQLAGHLFADRTDISLLRKVRELWWAFQIERHWTKNEILEEYLNRMYFGANTYGVEAASQFYFGKSVREISVAESAILVIQLANPSLYNPFRRPNAARQMQRTILNQMVNLEYVSAEEADEAFTLYWNNFDFTRSTTATAFFDREDQAPYFSEHVRNQLQNEILLGSADIYRDGYSVYTTLDLDAQESAQAHLTRGVNAANRIFSQNMQRRREYADENFVPIIDMLSLAFNIPDIRVADARQRQQAMDYFLNEMTPLIDMLGLQFGENEQHPVRLSARAAHTRIDQQASRSTVEGALIAIEHETGHIKAMVGGSQFEGRNQLNRATQGRLQPGSAFKPLYYAAAIEDEIMTAATRLYDSPVVFWNEDGTPYTPMNYRGSWEGPVLFRRSLYRSMNVPSIKILNEVGFTSALNTSARLLGVPETSMAARGFVRRYPVGLGIVSVSPQEMAQAFGAFANRGRKVDAIAVRYIEDRHGRVIAEPESQLRQEQQRRSRQEAQLISPQTAYIMTDILRSTVDQFDGTLRYARNLAGGFGDMQMAGKTGTTQNWADAWTVGYSPYISTAVWVGFDRPGNSLGINQTGAVTAGPIWSRFMHDYHRDLEPREFERPTQGITEVEVSARSGLLVPENFQGRTLTEVFISGTEPREFDTLDQQEREQNERLLNRLSSSIETGGLGAGSPLRGFQGIDRPISFDARELGINISLDDDEEFDEPADVDEVNLLDDLDDRFAPSSPAPIEPETEFPSMDDPFHLPEDDEFSNPLLD</sequence>
<evidence type="ECO:0000256" key="9">
    <source>
        <dbReference type="ARBA" id="ARBA00022692"/>
    </source>
</evidence>
<dbReference type="Gene3D" id="3.40.710.10">
    <property type="entry name" value="DD-peptidase/beta-lactamase superfamily"/>
    <property type="match status" value="2"/>
</dbReference>
<dbReference type="GO" id="GO:0030288">
    <property type="term" value="C:outer membrane-bounded periplasmic space"/>
    <property type="evidence" value="ECO:0007669"/>
    <property type="project" value="TreeGrafter"/>
</dbReference>
<dbReference type="EMBL" id="CP003282">
    <property type="protein sequence ID" value="AFG37966.1"/>
    <property type="molecule type" value="Genomic_DNA"/>
</dbReference>
<gene>
    <name evidence="22" type="ordered locus">Spiaf_1914</name>
</gene>
<keyword evidence="11" id="KW-0133">Cell shape</keyword>
<dbReference type="Pfam" id="PF00905">
    <property type="entry name" value="Transpeptidase"/>
    <property type="match status" value="1"/>
</dbReference>
<dbReference type="PATRIC" id="fig|889378.3.peg.1900"/>
<dbReference type="GO" id="GO:0008658">
    <property type="term" value="F:penicillin binding"/>
    <property type="evidence" value="ECO:0007669"/>
    <property type="project" value="InterPro"/>
</dbReference>
<feature type="region of interest" description="Disordered" evidence="19">
    <location>
        <begin position="844"/>
        <end position="884"/>
    </location>
</feature>
<dbReference type="SUPFAM" id="SSF53955">
    <property type="entry name" value="Lysozyme-like"/>
    <property type="match status" value="1"/>
</dbReference>
<dbReference type="GO" id="GO:0008360">
    <property type="term" value="P:regulation of cell shape"/>
    <property type="evidence" value="ECO:0007669"/>
    <property type="project" value="UniProtKB-KW"/>
</dbReference>
<dbReference type="HOGENOM" id="CLU_006354_2_4_12"/>
<comment type="pathway">
    <text evidence="2">Cell wall biogenesis; peptidoglycan biosynthesis.</text>
</comment>
<evidence type="ECO:0000259" key="21">
    <source>
        <dbReference type="Pfam" id="PF00912"/>
    </source>
</evidence>
<evidence type="ECO:0000256" key="19">
    <source>
        <dbReference type="SAM" id="MobiDB-lite"/>
    </source>
</evidence>
<dbReference type="GO" id="GO:0008955">
    <property type="term" value="F:peptidoglycan glycosyltransferase activity"/>
    <property type="evidence" value="ECO:0007669"/>
    <property type="project" value="UniProtKB-EC"/>
</dbReference>
<name>H9UKC3_SPIAZ</name>
<evidence type="ECO:0000256" key="18">
    <source>
        <dbReference type="ARBA" id="ARBA00049902"/>
    </source>
</evidence>
<keyword evidence="13" id="KW-1133">Transmembrane helix</keyword>
<dbReference type="InterPro" id="IPR023346">
    <property type="entry name" value="Lysozyme-like_dom_sf"/>
</dbReference>
<comment type="similarity">
    <text evidence="4">In the N-terminal section; belongs to the glycosyltransferase 51 family.</text>
</comment>
<organism evidence="22 23">
    <name type="scientific">Spirochaeta africana (strain ATCC 700263 / DSM 8902 / Z-7692)</name>
    <dbReference type="NCBI Taxonomy" id="889378"/>
    <lineage>
        <taxon>Bacteria</taxon>
        <taxon>Pseudomonadati</taxon>
        <taxon>Spirochaetota</taxon>
        <taxon>Spirochaetia</taxon>
        <taxon>Spirochaetales</taxon>
        <taxon>Spirochaetaceae</taxon>
        <taxon>Spirochaeta</taxon>
    </lineage>
</organism>
<dbReference type="AlphaFoldDB" id="H9UKC3"/>
<dbReference type="Gene3D" id="1.10.3810.10">
    <property type="entry name" value="Biosynthetic peptidoglycan transglycosylase-like"/>
    <property type="match status" value="1"/>
</dbReference>
<comment type="subcellular location">
    <subcellularLocation>
        <location evidence="1">Membrane</location>
    </subcellularLocation>
</comment>
<evidence type="ECO:0000256" key="11">
    <source>
        <dbReference type="ARBA" id="ARBA00022960"/>
    </source>
</evidence>
<dbReference type="PANTHER" id="PTHR32282">
    <property type="entry name" value="BINDING PROTEIN TRANSPEPTIDASE, PUTATIVE-RELATED"/>
    <property type="match status" value="1"/>
</dbReference>
<dbReference type="GO" id="GO:0006508">
    <property type="term" value="P:proteolysis"/>
    <property type="evidence" value="ECO:0007669"/>
    <property type="project" value="UniProtKB-KW"/>
</dbReference>
<keyword evidence="8" id="KW-0808">Transferase</keyword>
<dbReference type="PANTHER" id="PTHR32282:SF27">
    <property type="entry name" value="PENICILLIN-BINDING PROTEIN 1A"/>
    <property type="match status" value="1"/>
</dbReference>
<dbReference type="InterPro" id="IPR050396">
    <property type="entry name" value="Glycosyltr_51/Transpeptidase"/>
</dbReference>
<dbReference type="NCBIfam" id="TIGR02074">
    <property type="entry name" value="PBP_1a_fam"/>
    <property type="match status" value="1"/>
</dbReference>
<keyword evidence="6" id="KW-0645">Protease</keyword>
<dbReference type="InterPro" id="IPR036950">
    <property type="entry name" value="PBP_transglycosylase"/>
</dbReference>
<dbReference type="Pfam" id="PF00912">
    <property type="entry name" value="Transgly"/>
    <property type="match status" value="1"/>
</dbReference>
<keyword evidence="15" id="KW-0511">Multifunctional enzyme</keyword>
<dbReference type="InterPro" id="IPR001460">
    <property type="entry name" value="PCN-bd_Tpept"/>
</dbReference>
<keyword evidence="9" id="KW-0812">Transmembrane</keyword>
<keyword evidence="23" id="KW-1185">Reference proteome</keyword>
<evidence type="ECO:0000259" key="20">
    <source>
        <dbReference type="Pfam" id="PF00905"/>
    </source>
</evidence>
<evidence type="ECO:0000256" key="4">
    <source>
        <dbReference type="ARBA" id="ARBA00007739"/>
    </source>
</evidence>
<keyword evidence="16" id="KW-0961">Cell wall biogenesis/degradation</keyword>
<dbReference type="GO" id="GO:0009252">
    <property type="term" value="P:peptidoglycan biosynthetic process"/>
    <property type="evidence" value="ECO:0007669"/>
    <property type="project" value="UniProtKB-KW"/>
</dbReference>
<dbReference type="SUPFAM" id="SSF56601">
    <property type="entry name" value="beta-lactamase/transpeptidase-like"/>
    <property type="match status" value="1"/>
</dbReference>
<comment type="catalytic activity">
    <reaction evidence="18">
        <text>[GlcNAc-(1-&gt;4)-Mur2Ac(oyl-L-Ala-gamma-D-Glu-L-Lys-D-Ala-D-Ala)](n)-di-trans,octa-cis-undecaprenyl diphosphate + beta-D-GlcNAc-(1-&gt;4)-Mur2Ac(oyl-L-Ala-gamma-D-Glu-L-Lys-D-Ala-D-Ala)-di-trans,octa-cis-undecaprenyl diphosphate = [GlcNAc-(1-&gt;4)-Mur2Ac(oyl-L-Ala-gamma-D-Glu-L-Lys-D-Ala-D-Ala)](n+1)-di-trans,octa-cis-undecaprenyl diphosphate + di-trans,octa-cis-undecaprenyl diphosphate + H(+)</text>
        <dbReference type="Rhea" id="RHEA:23708"/>
        <dbReference type="Rhea" id="RHEA-COMP:9602"/>
        <dbReference type="Rhea" id="RHEA-COMP:9603"/>
        <dbReference type="ChEBI" id="CHEBI:15378"/>
        <dbReference type="ChEBI" id="CHEBI:58405"/>
        <dbReference type="ChEBI" id="CHEBI:60033"/>
        <dbReference type="ChEBI" id="CHEBI:78435"/>
        <dbReference type="EC" id="2.4.99.28"/>
    </reaction>
</comment>
<keyword evidence="5" id="KW-0121">Carboxypeptidase</keyword>
<evidence type="ECO:0000256" key="3">
    <source>
        <dbReference type="ARBA" id="ARBA00007090"/>
    </source>
</evidence>
<evidence type="ECO:0000256" key="1">
    <source>
        <dbReference type="ARBA" id="ARBA00004370"/>
    </source>
</evidence>
<accession>H9UKC3</accession>
<keyword evidence="10" id="KW-0378">Hydrolase</keyword>
<dbReference type="Proteomes" id="UP000007383">
    <property type="component" value="Chromosome"/>
</dbReference>
<comment type="similarity">
    <text evidence="3">In the C-terminal section; belongs to the transpeptidase family.</text>
</comment>
<dbReference type="EC" id="2.4.99.28" evidence="17"/>
<keyword evidence="12" id="KW-0573">Peptidoglycan synthesis</keyword>
<dbReference type="InterPro" id="IPR001264">
    <property type="entry name" value="Glyco_trans_51"/>
</dbReference>
<evidence type="ECO:0000256" key="8">
    <source>
        <dbReference type="ARBA" id="ARBA00022679"/>
    </source>
</evidence>
<evidence type="ECO:0000256" key="7">
    <source>
        <dbReference type="ARBA" id="ARBA00022676"/>
    </source>
</evidence>
<evidence type="ECO:0000256" key="10">
    <source>
        <dbReference type="ARBA" id="ARBA00022801"/>
    </source>
</evidence>